<keyword evidence="9" id="KW-1185">Reference proteome</keyword>
<dbReference type="Gene3D" id="3.30.450.40">
    <property type="match status" value="1"/>
</dbReference>
<feature type="domain" description="IclR-ED" evidence="7">
    <location>
        <begin position="75"/>
        <end position="251"/>
    </location>
</feature>
<dbReference type="PANTHER" id="PTHR30136:SF24">
    <property type="entry name" value="HTH-TYPE TRANSCRIPTIONAL REPRESSOR ALLR"/>
    <property type="match status" value="1"/>
</dbReference>
<evidence type="ECO:0000256" key="2">
    <source>
        <dbReference type="ARBA" id="ARBA00023125"/>
    </source>
</evidence>
<evidence type="ECO:0000256" key="4">
    <source>
        <dbReference type="ARBA" id="ARBA00040379"/>
    </source>
</evidence>
<dbReference type="SUPFAM" id="SSF55781">
    <property type="entry name" value="GAF domain-like"/>
    <property type="match status" value="1"/>
</dbReference>
<dbReference type="Pfam" id="PF09339">
    <property type="entry name" value="HTH_IclR"/>
    <property type="match status" value="1"/>
</dbReference>
<accession>A0ABZ2G4P4</accession>
<protein>
    <recommendedName>
        <fullName evidence="4">HTH-type transcriptional repressor AllR</fullName>
    </recommendedName>
    <alternativeName>
        <fullName evidence="5">Negative regulator of allantoin and glyoxylate utilization operons</fullName>
    </alternativeName>
</protein>
<evidence type="ECO:0000313" key="8">
    <source>
        <dbReference type="EMBL" id="WWO36898.1"/>
    </source>
</evidence>
<dbReference type="InterPro" id="IPR029016">
    <property type="entry name" value="GAF-like_dom_sf"/>
</dbReference>
<dbReference type="SMART" id="SM00346">
    <property type="entry name" value="HTH_ICLR"/>
    <property type="match status" value="1"/>
</dbReference>
<evidence type="ECO:0000259" key="6">
    <source>
        <dbReference type="PROSITE" id="PS51077"/>
    </source>
</evidence>
<evidence type="ECO:0000256" key="5">
    <source>
        <dbReference type="ARBA" id="ARBA00042627"/>
    </source>
</evidence>
<evidence type="ECO:0000256" key="3">
    <source>
        <dbReference type="ARBA" id="ARBA00023163"/>
    </source>
</evidence>
<dbReference type="InterPro" id="IPR005471">
    <property type="entry name" value="Tscrpt_reg_IclR_N"/>
</dbReference>
<keyword evidence="2" id="KW-0238">DNA-binding</keyword>
<dbReference type="Gene3D" id="1.10.10.10">
    <property type="entry name" value="Winged helix-like DNA-binding domain superfamily/Winged helix DNA-binding domain"/>
    <property type="match status" value="1"/>
</dbReference>
<reference evidence="8 9" key="1">
    <citation type="journal article" date="2024" name="Front. Plant Sci.">
        <title>Comprehensive phenomic and genomic studies of the species, Pectobacterium cacticida and proposal for reclassification as Alcorniella cacticida comb. nov.</title>
        <authorList>
            <person name="Jonca J."/>
            <person name="Pirhonen M."/>
            <person name="Waleron M.M."/>
            <person name="Gawor J."/>
            <person name="Mrozik A."/>
            <person name="Smoktunowicz M."/>
            <person name="Waleron K."/>
            <person name="Waleron M."/>
        </authorList>
    </citation>
    <scope>NUCLEOTIDE SEQUENCE [LARGE SCALE GENOMIC DNA]</scope>
    <source>
        <strain evidence="8 9">DPMP6</strain>
    </source>
</reference>
<dbReference type="InterPro" id="IPR050707">
    <property type="entry name" value="HTH_MetabolicPath_Reg"/>
</dbReference>
<dbReference type="PROSITE" id="PS51078">
    <property type="entry name" value="ICLR_ED"/>
    <property type="match status" value="1"/>
</dbReference>
<organism evidence="8 9">
    <name type="scientific">Pectobacterium cacticida</name>
    <dbReference type="NCBI Taxonomy" id="69221"/>
    <lineage>
        <taxon>Bacteria</taxon>
        <taxon>Pseudomonadati</taxon>
        <taxon>Pseudomonadota</taxon>
        <taxon>Gammaproteobacteria</taxon>
        <taxon>Enterobacterales</taxon>
        <taxon>Pectobacteriaceae</taxon>
        <taxon>Pectobacterium</taxon>
    </lineage>
</organism>
<dbReference type="PROSITE" id="PS51077">
    <property type="entry name" value="HTH_ICLR"/>
    <property type="match status" value="1"/>
</dbReference>
<proteinExistence type="predicted"/>
<dbReference type="InterPro" id="IPR014757">
    <property type="entry name" value="Tscrpt_reg_IclR_C"/>
</dbReference>
<dbReference type="SUPFAM" id="SSF46785">
    <property type="entry name" value="Winged helix' DNA-binding domain"/>
    <property type="match status" value="1"/>
</dbReference>
<dbReference type="InterPro" id="IPR036390">
    <property type="entry name" value="WH_DNA-bd_sf"/>
</dbReference>
<dbReference type="Proteomes" id="UP001379444">
    <property type="component" value="Chromosome"/>
</dbReference>
<evidence type="ECO:0000256" key="1">
    <source>
        <dbReference type="ARBA" id="ARBA00023015"/>
    </source>
</evidence>
<name>A0ABZ2G4P4_9GAMM</name>
<evidence type="ECO:0000259" key="7">
    <source>
        <dbReference type="PROSITE" id="PS51078"/>
    </source>
</evidence>
<dbReference type="RefSeq" id="WP_264495798.1">
    <property type="nucleotide sequence ID" value="NZ_CP109947.1"/>
</dbReference>
<evidence type="ECO:0000313" key="9">
    <source>
        <dbReference type="Proteomes" id="UP001379444"/>
    </source>
</evidence>
<keyword evidence="1" id="KW-0805">Transcription regulation</keyword>
<gene>
    <name evidence="8" type="ORF">QNA12_09835</name>
</gene>
<dbReference type="InterPro" id="IPR036388">
    <property type="entry name" value="WH-like_DNA-bd_sf"/>
</dbReference>
<dbReference type="EMBL" id="CP125967">
    <property type="protein sequence ID" value="WWO36898.1"/>
    <property type="molecule type" value="Genomic_DNA"/>
</dbReference>
<keyword evidence="3" id="KW-0804">Transcription</keyword>
<dbReference type="PANTHER" id="PTHR30136">
    <property type="entry name" value="HELIX-TURN-HELIX TRANSCRIPTIONAL REGULATOR, ICLR FAMILY"/>
    <property type="match status" value="1"/>
</dbReference>
<sequence>MKNFTIAAESEETVATSERVLMLLRLIAGSNRPLSANELMATSGLTKSTLYRLLASLRRWGFVLETEKLYAPGPACLQLSINFDTVNLLAQHAQQAMQTLCEETQETVAVSVAMQNEAICISMLEPRQALRCSFEKGRSLPLHRGATAKCLLAHLPSSHRQAVLTTAWPDGFTRAERLNELEHIVRQGYAVSDSEVDEGVWGVSVPLLTHEKRLLGVLSLMAPSLRAAHRQASLIQATRLAADQITHRFIQAEHPFIFNTNQRA</sequence>
<dbReference type="Pfam" id="PF01614">
    <property type="entry name" value="IclR_C"/>
    <property type="match status" value="1"/>
</dbReference>
<feature type="domain" description="HTH iclR-type" evidence="6">
    <location>
        <begin position="14"/>
        <end position="74"/>
    </location>
</feature>